<dbReference type="AlphaFoldDB" id="A2FD92"/>
<protein>
    <submittedName>
        <fullName evidence="1">Uncharacterized protein</fullName>
    </submittedName>
</protein>
<evidence type="ECO:0000313" key="1">
    <source>
        <dbReference type="EMBL" id="EAX97148.1"/>
    </source>
</evidence>
<gene>
    <name evidence="1" type="ORF">TVAG_469220</name>
</gene>
<organism evidence="1 2">
    <name type="scientific">Trichomonas vaginalis (strain ATCC PRA-98 / G3)</name>
    <dbReference type="NCBI Taxonomy" id="412133"/>
    <lineage>
        <taxon>Eukaryota</taxon>
        <taxon>Metamonada</taxon>
        <taxon>Parabasalia</taxon>
        <taxon>Trichomonadida</taxon>
        <taxon>Trichomonadidae</taxon>
        <taxon>Trichomonas</taxon>
    </lineage>
</organism>
<name>A2FD92_TRIV3</name>
<dbReference type="VEuPathDB" id="TrichDB:TVAGG3_0180070"/>
<dbReference type="Proteomes" id="UP000001542">
    <property type="component" value="Unassembled WGS sequence"/>
</dbReference>
<dbReference type="EMBL" id="DS113728">
    <property type="protein sequence ID" value="EAX97148.1"/>
    <property type="molecule type" value="Genomic_DNA"/>
</dbReference>
<evidence type="ECO:0000313" key="2">
    <source>
        <dbReference type="Proteomes" id="UP000001542"/>
    </source>
</evidence>
<dbReference type="RefSeq" id="XP_001310078.1">
    <property type="nucleotide sequence ID" value="XM_001310077.1"/>
</dbReference>
<dbReference type="OrthoDB" id="10682733at2759"/>
<dbReference type="KEGG" id="tva:4754926"/>
<reference evidence="1" key="1">
    <citation type="submission" date="2006-10" db="EMBL/GenBank/DDBJ databases">
        <authorList>
            <person name="Amadeo P."/>
            <person name="Zhao Q."/>
            <person name="Wortman J."/>
            <person name="Fraser-Liggett C."/>
            <person name="Carlton J."/>
        </authorList>
    </citation>
    <scope>NUCLEOTIDE SEQUENCE</scope>
    <source>
        <strain evidence="1">G3</strain>
    </source>
</reference>
<proteinExistence type="predicted"/>
<keyword evidence="2" id="KW-1185">Reference proteome</keyword>
<accession>A2FD92</accession>
<reference evidence="1" key="2">
    <citation type="journal article" date="2007" name="Science">
        <title>Draft genome sequence of the sexually transmitted pathogen Trichomonas vaginalis.</title>
        <authorList>
            <person name="Carlton J.M."/>
            <person name="Hirt R.P."/>
            <person name="Silva J.C."/>
            <person name="Delcher A.L."/>
            <person name="Schatz M."/>
            <person name="Zhao Q."/>
            <person name="Wortman J.R."/>
            <person name="Bidwell S.L."/>
            <person name="Alsmark U.C.M."/>
            <person name="Besteiro S."/>
            <person name="Sicheritz-Ponten T."/>
            <person name="Noel C.J."/>
            <person name="Dacks J.B."/>
            <person name="Foster P.G."/>
            <person name="Simillion C."/>
            <person name="Van de Peer Y."/>
            <person name="Miranda-Saavedra D."/>
            <person name="Barton G.J."/>
            <person name="Westrop G.D."/>
            <person name="Mueller S."/>
            <person name="Dessi D."/>
            <person name="Fiori P.L."/>
            <person name="Ren Q."/>
            <person name="Paulsen I."/>
            <person name="Zhang H."/>
            <person name="Bastida-Corcuera F.D."/>
            <person name="Simoes-Barbosa A."/>
            <person name="Brown M.T."/>
            <person name="Hayes R.D."/>
            <person name="Mukherjee M."/>
            <person name="Okumura C.Y."/>
            <person name="Schneider R."/>
            <person name="Smith A.J."/>
            <person name="Vanacova S."/>
            <person name="Villalvazo M."/>
            <person name="Haas B.J."/>
            <person name="Pertea M."/>
            <person name="Feldblyum T.V."/>
            <person name="Utterback T.R."/>
            <person name="Shu C.L."/>
            <person name="Osoegawa K."/>
            <person name="de Jong P.J."/>
            <person name="Hrdy I."/>
            <person name="Horvathova L."/>
            <person name="Zubacova Z."/>
            <person name="Dolezal P."/>
            <person name="Malik S.B."/>
            <person name="Logsdon J.M. Jr."/>
            <person name="Henze K."/>
            <person name="Gupta A."/>
            <person name="Wang C.C."/>
            <person name="Dunne R.L."/>
            <person name="Upcroft J.A."/>
            <person name="Upcroft P."/>
            <person name="White O."/>
            <person name="Salzberg S.L."/>
            <person name="Tang P."/>
            <person name="Chiu C.-H."/>
            <person name="Lee Y.-S."/>
            <person name="Embley T.M."/>
            <person name="Coombs G.H."/>
            <person name="Mottram J.C."/>
            <person name="Tachezy J."/>
            <person name="Fraser-Liggett C.M."/>
            <person name="Johnson P.J."/>
        </authorList>
    </citation>
    <scope>NUCLEOTIDE SEQUENCE [LARGE SCALE GENOMIC DNA]</scope>
    <source>
        <strain evidence="1">G3</strain>
    </source>
</reference>
<dbReference type="VEuPathDB" id="TrichDB:TVAG_469220"/>
<sequence length="1224" mass="140547">MNDAIKSLKDLAEKKNLFPAERIICTNVINLEKSMKDSLTEENSKDSINALQSVLEINSGNLSLQLSCRIEHGMALITSKFPQINLDEIIKSFIAKPTPAKVYVIGMLFYENAAKCIDIIPDLMKIKMEEKHPIFYAIETIFAKNLPGLEPFIKNVLEYLKQNSNTTNEAAQFYMVQLMMKIIRIKQDTENELVEIAKIIMNNATSRFVIDYICRLLAFIGCSSLRGGTKPESMKHALYFICIFPNYIHKTFGHFFHCLNIEYIQYHIETLTNFVIDYCPSQFPLLTCVLMPEHRKSLYTFFENNENFRTNLEIFDTLAWDEQTSFNVAGFAFDMVSSKDEAQRIKGSNYFTTLYSRNHDLAYRFLQHSLLFLEMPPEGLPHLNKNIIGKALVAANIISSTDIKDNIIRGSEERITAFLNRALDETEIFDAEFSAAFILLSSLPERIIPFDLVFDALKRFRQLFKDTPFTTPKMKKKSKFVGETVAVFLAAHPYITKTDKTFELMLNNPDSFSSKVISLAAFLAFPKMQSAPSTLNRIANKLLPEIQSIRPNGDFIQYLVQKPMITKIGLIFGSQMKLPKWSSAFIYLNDEDFDIRISQNFSEFVNAIPKENVTFYISFLTKSEGQLATNIVLINNLLKDNVTAKFLPENTLDYLLDSISKFGTSRKVQIMSENVAMLLNHYNYLDYCLEQSQKLSQKHKCYLFSAIFSLTKTNLTNEKLYQMMMEMIASSKVKSNSPVALNALSYLFTEHFTEFTDQKFSFDQLIFLIDLMNTNLSLDPYILYHMHVFFTSLLHTCIASLKTNDEYLFSVRQILSLFSLTQIPFAHQIYYRTIRSVLSICPSLIDEYKDEYPHIGLMSVAQSLNACGLYSDLISLNKTPKKFELYLNRLPQILLLLQYSNDSRASDYVLSVAHLFTRLDFDVSKFNDFLNLIKKVLVEGIIPNIGHSLVGAKNEVKKCILEVLKILTKNLKFDQKEETWQRDITSCAINPIMNREQEHYPACFSVLLNVIEKFGIESIEKELAQAAARGFNCLDDSSTFLNKLLPLFFADSEKHFEYLKIYFNGIENMILMTPPFMQTFTLIVQNLQNEKVLAAIKSNIPKFVTFVKDFVATAMEIMDKNIDNNAQVGIFFTGWSNFLESCVLFQKYTNVEIIDNLSVISFCCDEITRCKNQWRVVGAVNGLKSVFNNFEISDQESISNLQDTLKSSESKLSEDDRNNLKKFI</sequence>
<dbReference type="InParanoid" id="A2FD92"/>